<reference evidence="1 2" key="1">
    <citation type="journal article" date="2020" name="Cell">
        <title>Large-Scale Comparative Analyses of Tick Genomes Elucidate Their Genetic Diversity and Vector Capacities.</title>
        <authorList>
            <consortium name="Tick Genome and Microbiome Consortium (TIGMIC)"/>
            <person name="Jia N."/>
            <person name="Wang J."/>
            <person name="Shi W."/>
            <person name="Du L."/>
            <person name="Sun Y."/>
            <person name="Zhan W."/>
            <person name="Jiang J.F."/>
            <person name="Wang Q."/>
            <person name="Zhang B."/>
            <person name="Ji P."/>
            <person name="Bell-Sakyi L."/>
            <person name="Cui X.M."/>
            <person name="Yuan T.T."/>
            <person name="Jiang B.G."/>
            <person name="Yang W.F."/>
            <person name="Lam T.T."/>
            <person name="Chang Q.C."/>
            <person name="Ding S.J."/>
            <person name="Wang X.J."/>
            <person name="Zhu J.G."/>
            <person name="Ruan X.D."/>
            <person name="Zhao L."/>
            <person name="Wei J.T."/>
            <person name="Ye R.Z."/>
            <person name="Que T.C."/>
            <person name="Du C.H."/>
            <person name="Zhou Y.H."/>
            <person name="Cheng J.X."/>
            <person name="Dai P.F."/>
            <person name="Guo W.B."/>
            <person name="Han X.H."/>
            <person name="Huang E.J."/>
            <person name="Li L.F."/>
            <person name="Wei W."/>
            <person name="Gao Y.C."/>
            <person name="Liu J.Z."/>
            <person name="Shao H.Z."/>
            <person name="Wang X."/>
            <person name="Wang C.C."/>
            <person name="Yang T.C."/>
            <person name="Huo Q.B."/>
            <person name="Li W."/>
            <person name="Chen H.Y."/>
            <person name="Chen S.E."/>
            <person name="Zhou L.G."/>
            <person name="Ni X.B."/>
            <person name="Tian J.H."/>
            <person name="Sheng Y."/>
            <person name="Liu T."/>
            <person name="Pan Y.S."/>
            <person name="Xia L.Y."/>
            <person name="Li J."/>
            <person name="Zhao F."/>
            <person name="Cao W.C."/>
        </authorList>
    </citation>
    <scope>NUCLEOTIDE SEQUENCE [LARGE SCALE GENOMIC DNA]</scope>
    <source>
        <strain evidence="1">Iper-2018</strain>
    </source>
</reference>
<comment type="caution">
    <text evidence="1">The sequence shown here is derived from an EMBL/GenBank/DDBJ whole genome shotgun (WGS) entry which is preliminary data.</text>
</comment>
<sequence>GLEHQGRQALELASPSKVWEKMDQKTLLKVGGCAAATAAGLAIPPLLISSLGFGAGGVVAGSYAAWTNSVMPCVVVKGGLFATMQSWGAAGIPLASKLLMATCSGAAGLGTTTLLTKDKDPDFIRRPWVSEDQPACTAVHCNSLSRDPPRSAPAPLVAIHSAPARHHPPPAFELAQPMFLTGRVHDVFEPTLRRAKLDVHLWLICRSRSRRLVRQHGAAHFGGGAGRVVALGLLGLGFHWRGRTLRLSLNHHVVDVVFVNSSSHGSGVGADTVVTLVVIGTALGAPGGLAVLTAFPVLRHRKHTGALPGTTTNAKPPPKRS</sequence>
<organism evidence="1 2">
    <name type="scientific">Ixodes persulcatus</name>
    <name type="common">Taiga tick</name>
    <dbReference type="NCBI Taxonomy" id="34615"/>
    <lineage>
        <taxon>Eukaryota</taxon>
        <taxon>Metazoa</taxon>
        <taxon>Ecdysozoa</taxon>
        <taxon>Arthropoda</taxon>
        <taxon>Chelicerata</taxon>
        <taxon>Arachnida</taxon>
        <taxon>Acari</taxon>
        <taxon>Parasitiformes</taxon>
        <taxon>Ixodida</taxon>
        <taxon>Ixodoidea</taxon>
        <taxon>Ixodidae</taxon>
        <taxon>Ixodinae</taxon>
        <taxon>Ixodes</taxon>
    </lineage>
</organism>
<keyword evidence="2" id="KW-1185">Reference proteome</keyword>
<accession>A0AC60PI22</accession>
<dbReference type="Proteomes" id="UP000805193">
    <property type="component" value="Unassembled WGS sequence"/>
</dbReference>
<evidence type="ECO:0000313" key="1">
    <source>
        <dbReference type="EMBL" id="KAG0420171.1"/>
    </source>
</evidence>
<feature type="non-terminal residue" evidence="1">
    <location>
        <position position="1"/>
    </location>
</feature>
<proteinExistence type="predicted"/>
<gene>
    <name evidence="1" type="ORF">HPB47_003630</name>
</gene>
<protein>
    <submittedName>
        <fullName evidence="1">Uncharacterized protein</fullName>
    </submittedName>
</protein>
<dbReference type="EMBL" id="JABSTQ010010534">
    <property type="protein sequence ID" value="KAG0420171.1"/>
    <property type="molecule type" value="Genomic_DNA"/>
</dbReference>
<evidence type="ECO:0000313" key="2">
    <source>
        <dbReference type="Proteomes" id="UP000805193"/>
    </source>
</evidence>
<name>A0AC60PI22_IXOPE</name>